<dbReference type="RefSeq" id="WP_337889533.1">
    <property type="nucleotide sequence ID" value="NZ_JBAHVI010000002.1"/>
</dbReference>
<keyword evidence="5" id="KW-1185">Reference proteome</keyword>
<dbReference type="InterPro" id="IPR036526">
    <property type="entry name" value="C-N_Hydrolase_sf"/>
</dbReference>
<evidence type="ECO:0000259" key="3">
    <source>
        <dbReference type="PROSITE" id="PS50263"/>
    </source>
</evidence>
<evidence type="ECO:0000313" key="4">
    <source>
        <dbReference type="EMBL" id="MEJ4098821.1"/>
    </source>
</evidence>
<dbReference type="PANTHER" id="PTHR23088:SF27">
    <property type="entry name" value="DEAMINATED GLUTATHIONE AMIDASE"/>
    <property type="match status" value="1"/>
</dbReference>
<name>A0ABU8NV01_9CORY</name>
<comment type="similarity">
    <text evidence="1">Belongs to the carbon-nitrogen hydrolase superfamily. NIT1/NIT2 family.</text>
</comment>
<dbReference type="InterPro" id="IPR003010">
    <property type="entry name" value="C-N_Hydrolase"/>
</dbReference>
<proteinExistence type="inferred from homology"/>
<evidence type="ECO:0000256" key="1">
    <source>
        <dbReference type="ARBA" id="ARBA00010613"/>
    </source>
</evidence>
<feature type="compositionally biased region" description="Polar residues" evidence="2">
    <location>
        <begin position="109"/>
        <end position="119"/>
    </location>
</feature>
<reference evidence="4 5" key="1">
    <citation type="submission" date="2024-02" db="EMBL/GenBank/DDBJ databases">
        <title>Whole genome sequencing and characterization of Corynebacterium isolated from the ocular surface of dry eye disease sufferers.</title>
        <authorList>
            <person name="Naqvi M."/>
        </authorList>
    </citation>
    <scope>NUCLEOTIDE SEQUENCE [LARGE SCALE GENOMIC DNA]</scope>
    <source>
        <strain evidence="4 5">PCRF</strain>
    </source>
</reference>
<dbReference type="PROSITE" id="PS50263">
    <property type="entry name" value="CN_HYDROLASE"/>
    <property type="match status" value="1"/>
</dbReference>
<sequence>MRIALAQIHATGHPEENLRTVRDYARRAAERGARMVVFPEATSQAFGTGRLDTRAQDYHGPFATGVCDLARELGITIVAGMFRPADRTEEGINRVWNTALIAEGAATAGSPSPGDTNSADGGPATAGPRGYDKIHTYDAFDTRESETVRPGTQAVTFEVGDVTVGVATCFDLRFPALFQELARAGAQLIVVPASWADGPGKLHQWRVLTAARALDTGAFIAASGMARPGGVEHAGEPSGPTGIGHSAVLTPLGQRIAEAGYGEELVVADLDLSEVAATRRSLPILGG</sequence>
<dbReference type="Gene3D" id="3.60.110.10">
    <property type="entry name" value="Carbon-nitrogen hydrolase"/>
    <property type="match status" value="1"/>
</dbReference>
<dbReference type="PANTHER" id="PTHR23088">
    <property type="entry name" value="NITRILASE-RELATED"/>
    <property type="match status" value="1"/>
</dbReference>
<dbReference type="Pfam" id="PF00795">
    <property type="entry name" value="CN_hydrolase"/>
    <property type="match status" value="1"/>
</dbReference>
<evidence type="ECO:0000313" key="5">
    <source>
        <dbReference type="Proteomes" id="UP001359781"/>
    </source>
</evidence>
<dbReference type="Proteomes" id="UP001359781">
    <property type="component" value="Unassembled WGS sequence"/>
</dbReference>
<feature type="domain" description="CN hydrolase" evidence="3">
    <location>
        <begin position="1"/>
        <end position="272"/>
    </location>
</feature>
<dbReference type="GO" id="GO:0016787">
    <property type="term" value="F:hydrolase activity"/>
    <property type="evidence" value="ECO:0007669"/>
    <property type="project" value="UniProtKB-KW"/>
</dbReference>
<evidence type="ECO:0000256" key="2">
    <source>
        <dbReference type="SAM" id="MobiDB-lite"/>
    </source>
</evidence>
<dbReference type="SUPFAM" id="SSF56317">
    <property type="entry name" value="Carbon-nitrogen hydrolase"/>
    <property type="match status" value="1"/>
</dbReference>
<keyword evidence="4" id="KW-0378">Hydrolase</keyword>
<dbReference type="EMBL" id="JBAHVJ010000001">
    <property type="protein sequence ID" value="MEJ4098821.1"/>
    <property type="molecule type" value="Genomic_DNA"/>
</dbReference>
<accession>A0ABU8NV01</accession>
<dbReference type="CDD" id="cd07581">
    <property type="entry name" value="nitrilase_3"/>
    <property type="match status" value="1"/>
</dbReference>
<feature type="region of interest" description="Disordered" evidence="2">
    <location>
        <begin position="106"/>
        <end position="131"/>
    </location>
</feature>
<comment type="caution">
    <text evidence="4">The sequence shown here is derived from an EMBL/GenBank/DDBJ whole genome shotgun (WGS) entry which is preliminary data.</text>
</comment>
<organism evidence="4 5">
    <name type="scientific">Corynebacterium mastitidis</name>
    <dbReference type="NCBI Taxonomy" id="161890"/>
    <lineage>
        <taxon>Bacteria</taxon>
        <taxon>Bacillati</taxon>
        <taxon>Actinomycetota</taxon>
        <taxon>Actinomycetes</taxon>
        <taxon>Mycobacteriales</taxon>
        <taxon>Corynebacteriaceae</taxon>
        <taxon>Corynebacterium</taxon>
    </lineage>
</organism>
<gene>
    <name evidence="4" type="ORF">V5S96_00345</name>
</gene>
<protein>
    <submittedName>
        <fullName evidence="4">Carbon-nitrogen hydrolase family protein</fullName>
    </submittedName>
</protein>